<dbReference type="Proteomes" id="UP001516400">
    <property type="component" value="Unassembled WGS sequence"/>
</dbReference>
<accession>A0ABD2MM45</accession>
<keyword evidence="3" id="KW-1185">Reference proteome</keyword>
<feature type="region of interest" description="Disordered" evidence="1">
    <location>
        <begin position="79"/>
        <end position="99"/>
    </location>
</feature>
<organism evidence="2 3">
    <name type="scientific">Cryptolaemus montrouzieri</name>
    <dbReference type="NCBI Taxonomy" id="559131"/>
    <lineage>
        <taxon>Eukaryota</taxon>
        <taxon>Metazoa</taxon>
        <taxon>Ecdysozoa</taxon>
        <taxon>Arthropoda</taxon>
        <taxon>Hexapoda</taxon>
        <taxon>Insecta</taxon>
        <taxon>Pterygota</taxon>
        <taxon>Neoptera</taxon>
        <taxon>Endopterygota</taxon>
        <taxon>Coleoptera</taxon>
        <taxon>Polyphaga</taxon>
        <taxon>Cucujiformia</taxon>
        <taxon>Coccinelloidea</taxon>
        <taxon>Coccinellidae</taxon>
        <taxon>Scymninae</taxon>
        <taxon>Scymnini</taxon>
        <taxon>Cryptolaemus</taxon>
    </lineage>
</organism>
<protein>
    <submittedName>
        <fullName evidence="2">Uncharacterized protein</fullName>
    </submittedName>
</protein>
<feature type="compositionally biased region" description="Basic and acidic residues" evidence="1">
    <location>
        <begin position="79"/>
        <end position="89"/>
    </location>
</feature>
<dbReference type="AlphaFoldDB" id="A0ABD2MM45"/>
<sequence length="99" mass="11619">MLEEYDRDLEDDLEPESDTDFEEGYIQEGTGNSYSEQSTDNFSDYNEQEDFFVSKDEISKWLKNRAKIAPHNIVREKVGVKGSTRDSKTPLEAWNQFER</sequence>
<evidence type="ECO:0000313" key="2">
    <source>
        <dbReference type="EMBL" id="KAL3267457.1"/>
    </source>
</evidence>
<feature type="compositionally biased region" description="Acidic residues" evidence="1">
    <location>
        <begin position="1"/>
        <end position="25"/>
    </location>
</feature>
<name>A0ABD2MM45_9CUCU</name>
<feature type="region of interest" description="Disordered" evidence="1">
    <location>
        <begin position="1"/>
        <end position="42"/>
    </location>
</feature>
<evidence type="ECO:0000256" key="1">
    <source>
        <dbReference type="SAM" id="MobiDB-lite"/>
    </source>
</evidence>
<comment type="caution">
    <text evidence="2">The sequence shown here is derived from an EMBL/GenBank/DDBJ whole genome shotgun (WGS) entry which is preliminary data.</text>
</comment>
<evidence type="ECO:0000313" key="3">
    <source>
        <dbReference type="Proteomes" id="UP001516400"/>
    </source>
</evidence>
<dbReference type="EMBL" id="JABFTP020000001">
    <property type="protein sequence ID" value="KAL3267457.1"/>
    <property type="molecule type" value="Genomic_DNA"/>
</dbReference>
<reference evidence="2 3" key="1">
    <citation type="journal article" date="2021" name="BMC Biol.">
        <title>Horizontally acquired antibacterial genes associated with adaptive radiation of ladybird beetles.</title>
        <authorList>
            <person name="Li H.S."/>
            <person name="Tang X.F."/>
            <person name="Huang Y.H."/>
            <person name="Xu Z.Y."/>
            <person name="Chen M.L."/>
            <person name="Du X.Y."/>
            <person name="Qiu B.Y."/>
            <person name="Chen P.T."/>
            <person name="Zhang W."/>
            <person name="Slipinski A."/>
            <person name="Escalona H.E."/>
            <person name="Waterhouse R.M."/>
            <person name="Zwick A."/>
            <person name="Pang H."/>
        </authorList>
    </citation>
    <scope>NUCLEOTIDE SEQUENCE [LARGE SCALE GENOMIC DNA]</scope>
    <source>
        <strain evidence="2">SYSU2018</strain>
    </source>
</reference>
<proteinExistence type="predicted"/>
<feature type="compositionally biased region" description="Polar residues" evidence="1">
    <location>
        <begin position="29"/>
        <end position="42"/>
    </location>
</feature>
<gene>
    <name evidence="2" type="ORF">HHI36_011581</name>
</gene>